<reference evidence="1 2" key="1">
    <citation type="journal article" date="2016" name="PLoS ONE">
        <title>Complete Genome Sequence and Comparative Genomics of a Novel Myxobacterium Myxococcus hansupus.</title>
        <authorList>
            <person name="Sharma G."/>
            <person name="Narwani T."/>
            <person name="Subramanian S."/>
        </authorList>
    </citation>
    <scope>NUCLEOTIDE SEQUENCE [LARGE SCALE GENOMIC DNA]</scope>
    <source>
        <strain evidence="2">mixupus</strain>
    </source>
</reference>
<evidence type="ECO:0000313" key="2">
    <source>
        <dbReference type="Proteomes" id="UP000009026"/>
    </source>
</evidence>
<dbReference type="PATRIC" id="fig|1297742.4.peg.5096"/>
<proteinExistence type="predicted"/>
<keyword evidence="2" id="KW-1185">Reference proteome</keyword>
<protein>
    <submittedName>
        <fullName evidence="1">Uncharacterized protein</fullName>
    </submittedName>
</protein>
<evidence type="ECO:0000313" key="1">
    <source>
        <dbReference type="EMBL" id="AKQ68140.1"/>
    </source>
</evidence>
<dbReference type="AlphaFoldDB" id="A0A0H4X3C7"/>
<sequence>MSKWVSVHLPAIEASANDCTVQYRNCTNGDLSEFRRFPRER</sequence>
<dbReference type="KEGG" id="mym:A176_005052"/>
<name>A0A0H4X3C7_9BACT</name>
<accession>A0A0H4X3C7</accession>
<organism evidence="1 2">
    <name type="scientific">Pseudomyxococcus hansupus</name>
    <dbReference type="NCBI Taxonomy" id="1297742"/>
    <lineage>
        <taxon>Bacteria</taxon>
        <taxon>Pseudomonadati</taxon>
        <taxon>Myxococcota</taxon>
        <taxon>Myxococcia</taxon>
        <taxon>Myxococcales</taxon>
        <taxon>Cystobacterineae</taxon>
        <taxon>Myxococcaceae</taxon>
        <taxon>Pseudomyxococcus</taxon>
    </lineage>
</organism>
<dbReference type="Proteomes" id="UP000009026">
    <property type="component" value="Chromosome"/>
</dbReference>
<dbReference type="EMBL" id="CP012109">
    <property type="protein sequence ID" value="AKQ68140.1"/>
    <property type="molecule type" value="Genomic_DNA"/>
</dbReference>
<gene>
    <name evidence="1" type="ORF">A176_005052</name>
</gene>